<dbReference type="InterPro" id="IPR051799">
    <property type="entry name" value="NADH_flavin_oxidoreductase"/>
</dbReference>
<name>X0Z2L0_9ZZZZ</name>
<keyword evidence="1" id="KW-0285">Flavoprotein</keyword>
<evidence type="ECO:0000256" key="1">
    <source>
        <dbReference type="ARBA" id="ARBA00022630"/>
    </source>
</evidence>
<proteinExistence type="predicted"/>
<dbReference type="SUPFAM" id="SSF51395">
    <property type="entry name" value="FMN-linked oxidoreductases"/>
    <property type="match status" value="1"/>
</dbReference>
<sequence length="128" mass="14188">MPTRESSIVFRPGLIGEVELKNRLVRSATFENAASQKGEVTETLVDVHRNLAKGGVGLIITGIMGVHPKATGRGRVRIYDDAFTHGLERIPKAVHNLANDCKIMAQLYHPGRQVLPRNMANFLQYFPP</sequence>
<dbReference type="GO" id="GO:0016491">
    <property type="term" value="F:oxidoreductase activity"/>
    <property type="evidence" value="ECO:0007669"/>
    <property type="project" value="UniProtKB-KW"/>
</dbReference>
<comment type="caution">
    <text evidence="4">The sequence shown here is derived from an EMBL/GenBank/DDBJ whole genome shotgun (WGS) entry which is preliminary data.</text>
</comment>
<dbReference type="PANTHER" id="PTHR43656">
    <property type="entry name" value="BINDING OXIDOREDUCTASE, PUTATIVE (AFU_ORTHOLOGUE AFUA_2G08260)-RELATED"/>
    <property type="match status" value="1"/>
</dbReference>
<accession>X0Z2L0</accession>
<evidence type="ECO:0000259" key="3">
    <source>
        <dbReference type="Pfam" id="PF00724"/>
    </source>
</evidence>
<protein>
    <recommendedName>
        <fullName evidence="3">NADH:flavin oxidoreductase/NADH oxidase N-terminal domain-containing protein</fullName>
    </recommendedName>
</protein>
<feature type="domain" description="NADH:flavin oxidoreductase/NADH oxidase N-terminal" evidence="3">
    <location>
        <begin position="9"/>
        <end position="114"/>
    </location>
</feature>
<evidence type="ECO:0000313" key="4">
    <source>
        <dbReference type="EMBL" id="GAG52757.1"/>
    </source>
</evidence>
<dbReference type="AlphaFoldDB" id="X0Z2L0"/>
<gene>
    <name evidence="4" type="ORF">S01H1_76024</name>
</gene>
<feature type="non-terminal residue" evidence="4">
    <location>
        <position position="128"/>
    </location>
</feature>
<evidence type="ECO:0000256" key="2">
    <source>
        <dbReference type="ARBA" id="ARBA00023002"/>
    </source>
</evidence>
<keyword evidence="2" id="KW-0560">Oxidoreductase</keyword>
<dbReference type="Pfam" id="PF00724">
    <property type="entry name" value="Oxidored_FMN"/>
    <property type="match status" value="1"/>
</dbReference>
<dbReference type="PANTHER" id="PTHR43656:SF2">
    <property type="entry name" value="BINDING OXIDOREDUCTASE, PUTATIVE (AFU_ORTHOLOGUE AFUA_2G08260)-RELATED"/>
    <property type="match status" value="1"/>
</dbReference>
<dbReference type="EMBL" id="BARS01050993">
    <property type="protein sequence ID" value="GAG52757.1"/>
    <property type="molecule type" value="Genomic_DNA"/>
</dbReference>
<dbReference type="GO" id="GO:0010181">
    <property type="term" value="F:FMN binding"/>
    <property type="evidence" value="ECO:0007669"/>
    <property type="project" value="InterPro"/>
</dbReference>
<reference evidence="4" key="1">
    <citation type="journal article" date="2014" name="Front. Microbiol.">
        <title>High frequency of phylogenetically diverse reductive dehalogenase-homologous genes in deep subseafloor sedimentary metagenomes.</title>
        <authorList>
            <person name="Kawai M."/>
            <person name="Futagami T."/>
            <person name="Toyoda A."/>
            <person name="Takaki Y."/>
            <person name="Nishi S."/>
            <person name="Hori S."/>
            <person name="Arai W."/>
            <person name="Tsubouchi T."/>
            <person name="Morono Y."/>
            <person name="Uchiyama I."/>
            <person name="Ito T."/>
            <person name="Fujiyama A."/>
            <person name="Inagaki F."/>
            <person name="Takami H."/>
        </authorList>
    </citation>
    <scope>NUCLEOTIDE SEQUENCE</scope>
    <source>
        <strain evidence="4">Expedition CK06-06</strain>
    </source>
</reference>
<dbReference type="InterPro" id="IPR001155">
    <property type="entry name" value="OxRdtase_FMN_N"/>
</dbReference>
<dbReference type="Gene3D" id="3.20.20.70">
    <property type="entry name" value="Aldolase class I"/>
    <property type="match status" value="1"/>
</dbReference>
<organism evidence="4">
    <name type="scientific">marine sediment metagenome</name>
    <dbReference type="NCBI Taxonomy" id="412755"/>
    <lineage>
        <taxon>unclassified sequences</taxon>
        <taxon>metagenomes</taxon>
        <taxon>ecological metagenomes</taxon>
    </lineage>
</organism>
<dbReference type="InterPro" id="IPR013785">
    <property type="entry name" value="Aldolase_TIM"/>
</dbReference>